<dbReference type="SUPFAM" id="SSF54001">
    <property type="entry name" value="Cysteine proteinases"/>
    <property type="match status" value="1"/>
</dbReference>
<dbReference type="PANTHER" id="PTHR37331:SF1">
    <property type="entry name" value="YALI0F11671P"/>
    <property type="match status" value="1"/>
</dbReference>
<evidence type="ECO:0000259" key="3">
    <source>
        <dbReference type="PROSITE" id="PS50235"/>
    </source>
</evidence>
<dbReference type="STRING" id="1246581.A0A2H9THR7"/>
<dbReference type="PROSITE" id="PS50235">
    <property type="entry name" value="USP_3"/>
    <property type="match status" value="1"/>
</dbReference>
<dbReference type="EMBL" id="MTSL01000179">
    <property type="protein sequence ID" value="PJF17275.1"/>
    <property type="molecule type" value="Genomic_DNA"/>
</dbReference>
<evidence type="ECO:0000256" key="1">
    <source>
        <dbReference type="SAM" id="MobiDB-lite"/>
    </source>
</evidence>
<protein>
    <recommendedName>
        <fullName evidence="3">USP domain-containing protein</fullName>
    </recommendedName>
</protein>
<evidence type="ECO:0000313" key="4">
    <source>
        <dbReference type="EMBL" id="PJF17275.1"/>
    </source>
</evidence>
<evidence type="ECO:0000256" key="2">
    <source>
        <dbReference type="SAM" id="Phobius"/>
    </source>
</evidence>
<sequence length="812" mass="90254">MIVATAIMTVVTAILVVTAAVVAVPGTNSQLLLMLFRRASPPPPPVANGADSPRRNGADSPRRSRSLSRSPYQYIYILQLDGYTSKYPRQNSSGKERAYLSGEHRECYEEHQSKPFRQLAFPVLQLLLLICFTISAPDRILLPARTRVIICAATETFGVRGAIRGAVGNLFWLALGVVAAKGAASPGCVNVCSSCTNGKPWFHMLKPIKEILYNPRLQYRTYVYPITEGLRCILPTSATHCNYGLSLLSQLPPTPKDSGIFAWSPTTDPTASSASCIEQPAFISLFQETLRNAHPQLRYLLSSRAKRQDGWIPLVDERAPVGWGRVAESDDTIGMCRVQDGEVLVDTFEVMPTYRLISRLGIFSLPRPLHALILDKLNTTFTSQIHPTTSTRIATLDTRLWNDLLNCNHQLSAGTHRCLTQHSLAGDANEIPSVLQPLFHAPSFRTSVFSHASDSTPHATLCSLFYRLAAGDKAPEMDIDFLPAADVAGKKLFQVGRGDDAQAFYQWLTAHLSWTNDLFKIEWEETTTCNDILISKIVASDTVTIGQVVKDVPVHEMLRESVEDGVKGYKVVKKDFTEAQWDDLMERGVPAEGLTGETQTSITRRVINTPPMIVLLAHKFANTQTRKGDKIEYHQTWDGTKSTTFSETFVLNGVTYYLHAVTVYVNSRRNVTNVKQSHHYKAYVCIDHNTNRWFEFNDSAATPSSIANIGDNGFMFYYVREDTRQEWIDLGAFDIKSIPSMYSVLGQTMNALVDGLSMLLEMTGLELPSTKQIVKLAAVPEEAKGVLIKADDALDRVEHDENNAETVTDNKQ</sequence>
<dbReference type="CDD" id="cd02257">
    <property type="entry name" value="Peptidase_C19"/>
    <property type="match status" value="1"/>
</dbReference>
<dbReference type="Pfam" id="PF00443">
    <property type="entry name" value="UCH"/>
    <property type="match status" value="1"/>
</dbReference>
<feature type="transmembrane region" description="Helical" evidence="2">
    <location>
        <begin position="6"/>
        <end position="28"/>
    </location>
</feature>
<feature type="region of interest" description="Disordered" evidence="1">
    <location>
        <begin position="43"/>
        <end position="67"/>
    </location>
</feature>
<dbReference type="Gene3D" id="3.90.70.10">
    <property type="entry name" value="Cysteine proteinases"/>
    <property type="match status" value="1"/>
</dbReference>
<dbReference type="GO" id="GO:0004843">
    <property type="term" value="F:cysteine-type deubiquitinase activity"/>
    <property type="evidence" value="ECO:0007669"/>
    <property type="project" value="InterPro"/>
</dbReference>
<dbReference type="OrthoDB" id="5397701at2759"/>
<feature type="domain" description="USP" evidence="3">
    <location>
        <begin position="419"/>
        <end position="721"/>
    </location>
</feature>
<dbReference type="Proteomes" id="UP000240830">
    <property type="component" value="Unassembled WGS sequence"/>
</dbReference>
<dbReference type="PANTHER" id="PTHR37331">
    <property type="entry name" value="YALI0F11671P"/>
    <property type="match status" value="1"/>
</dbReference>
<accession>A0A2H9THR7</accession>
<reference evidence="4 5" key="1">
    <citation type="submission" date="2016-10" db="EMBL/GenBank/DDBJ databases">
        <title>The genome of Paramicrosporidium saccamoebae is the missing link in understanding Cryptomycota and Microsporidia evolution.</title>
        <authorList>
            <person name="Quandt C.A."/>
            <person name="Beaudet D."/>
            <person name="Corsaro D."/>
            <person name="Michel R."/>
            <person name="Corradi N."/>
            <person name="James T."/>
        </authorList>
    </citation>
    <scope>NUCLEOTIDE SEQUENCE [LARGE SCALE GENOMIC DNA]</scope>
    <source>
        <strain evidence="4 5">KSL3</strain>
    </source>
</reference>
<gene>
    <name evidence="4" type="ORF">PSACC_02892</name>
</gene>
<dbReference type="InterPro" id="IPR038765">
    <property type="entry name" value="Papain-like_cys_pep_sf"/>
</dbReference>
<dbReference type="AlphaFoldDB" id="A0A2H9THR7"/>
<organism evidence="4 5">
    <name type="scientific">Paramicrosporidium saccamoebae</name>
    <dbReference type="NCBI Taxonomy" id="1246581"/>
    <lineage>
        <taxon>Eukaryota</taxon>
        <taxon>Fungi</taxon>
        <taxon>Fungi incertae sedis</taxon>
        <taxon>Cryptomycota</taxon>
        <taxon>Cryptomycota incertae sedis</taxon>
        <taxon>Paramicrosporidium</taxon>
    </lineage>
</organism>
<keyword evidence="2" id="KW-0472">Membrane</keyword>
<feature type="compositionally biased region" description="Basic and acidic residues" evidence="1">
    <location>
        <begin position="52"/>
        <end position="62"/>
    </location>
</feature>
<dbReference type="InterPro" id="IPR001394">
    <property type="entry name" value="Peptidase_C19_UCH"/>
</dbReference>
<name>A0A2H9THR7_9FUNG</name>
<keyword evidence="5" id="KW-1185">Reference proteome</keyword>
<keyword evidence="2" id="KW-1133">Transmembrane helix</keyword>
<dbReference type="GO" id="GO:0016579">
    <property type="term" value="P:protein deubiquitination"/>
    <property type="evidence" value="ECO:0007669"/>
    <property type="project" value="InterPro"/>
</dbReference>
<keyword evidence="2" id="KW-0812">Transmembrane</keyword>
<comment type="caution">
    <text evidence="4">The sequence shown here is derived from an EMBL/GenBank/DDBJ whole genome shotgun (WGS) entry which is preliminary data.</text>
</comment>
<proteinExistence type="predicted"/>
<dbReference type="InterPro" id="IPR028889">
    <property type="entry name" value="USP"/>
</dbReference>
<evidence type="ECO:0000313" key="5">
    <source>
        <dbReference type="Proteomes" id="UP000240830"/>
    </source>
</evidence>